<dbReference type="Proteomes" id="UP000214688">
    <property type="component" value="Chromosome"/>
</dbReference>
<dbReference type="InterPro" id="IPR018604">
    <property type="entry name" value="YycI-like"/>
</dbReference>
<keyword evidence="3" id="KW-1185">Reference proteome</keyword>
<evidence type="ECO:0000313" key="3">
    <source>
        <dbReference type="Proteomes" id="UP000214688"/>
    </source>
</evidence>
<dbReference type="EMBL" id="CP022657">
    <property type="protein sequence ID" value="ASS73613.1"/>
    <property type="molecule type" value="Genomic_DNA"/>
</dbReference>
<reference evidence="2 3" key="1">
    <citation type="journal article" date="2015" name="Int. J. Syst. Evol. Microbiol.">
        <title>Tumebacillus algifaecis sp. nov., isolated from decomposing algal scum.</title>
        <authorList>
            <person name="Wu Y.F."/>
            <person name="Zhang B."/>
            <person name="Xing P."/>
            <person name="Wu Q.L."/>
            <person name="Liu S.J."/>
        </authorList>
    </citation>
    <scope>NUCLEOTIDE SEQUENCE [LARGE SCALE GENOMIC DNA]</scope>
    <source>
        <strain evidence="2 3">THMBR28</strain>
    </source>
</reference>
<accession>A0A223CWW2</accession>
<organism evidence="2 3">
    <name type="scientific">Tumebacillus algifaecis</name>
    <dbReference type="NCBI Taxonomy" id="1214604"/>
    <lineage>
        <taxon>Bacteria</taxon>
        <taxon>Bacillati</taxon>
        <taxon>Bacillota</taxon>
        <taxon>Bacilli</taxon>
        <taxon>Bacillales</taxon>
        <taxon>Alicyclobacillaceae</taxon>
        <taxon>Tumebacillus</taxon>
    </lineage>
</organism>
<dbReference type="GO" id="GO:0016020">
    <property type="term" value="C:membrane"/>
    <property type="evidence" value="ECO:0007669"/>
    <property type="project" value="InterPro"/>
</dbReference>
<evidence type="ECO:0000313" key="2">
    <source>
        <dbReference type="EMBL" id="ASS73613.1"/>
    </source>
</evidence>
<dbReference type="RefSeq" id="WP_094234873.1">
    <property type="nucleotide sequence ID" value="NZ_CP022657.1"/>
</dbReference>
<dbReference type="AlphaFoldDB" id="A0A223CWW2"/>
<protein>
    <recommendedName>
        <fullName evidence="1">Regulatory protein YycH-like domain-containing protein</fullName>
    </recommendedName>
</protein>
<dbReference type="Gene3D" id="2.40.128.690">
    <property type="entry name" value="YycH protein, domain 3-like"/>
    <property type="match status" value="1"/>
</dbReference>
<feature type="domain" description="Regulatory protein YycH-like" evidence="1">
    <location>
        <begin position="40"/>
        <end position="283"/>
    </location>
</feature>
<gene>
    <name evidence="2" type="ORF">CIG75_00550</name>
</gene>
<proteinExistence type="predicted"/>
<evidence type="ECO:0000259" key="1">
    <source>
        <dbReference type="Pfam" id="PF09648"/>
    </source>
</evidence>
<dbReference type="OrthoDB" id="2388036at2"/>
<dbReference type="Pfam" id="PF09648">
    <property type="entry name" value="YycI"/>
    <property type="match status" value="1"/>
</dbReference>
<name>A0A223CWW2_9BACL</name>
<sequence>MDWSRAKTYLILTFLLLDLLLGYQYYTSQQEALGYVQSFNTQLDELKEVLKERKMVLVTEVPKETPVMRFLQVGHPKEPLPNIAASILVDEKVVEDDQSKGTMKFKSLEGEFEVTSDGYFKLRYRPGLMKADIDIGIKRGQYVLQRLLPNVWNGSLYKEDMALYSVSGENTTLHYLQSYQRYPIFSAVLEVNLENAEILGYRQKALEIGEEEERGQRVISAIGAVRTVAETFDPQEIGNQTGNVIIHEVKLGYYSQNYVGADVWYLAPMWRIVTDYKVFYVNALTGQLENNGS</sequence>
<dbReference type="KEGG" id="tab:CIG75_00550"/>